<dbReference type="OrthoDB" id="654524at2"/>
<reference evidence="2 3" key="1">
    <citation type="submission" date="2017-09" db="EMBL/GenBank/DDBJ databases">
        <title>Complete genome sequence of Verrucomicrobial strain HZ-65, isolated from freshwater.</title>
        <authorList>
            <person name="Choi A."/>
        </authorList>
    </citation>
    <scope>NUCLEOTIDE SEQUENCE [LARGE SCALE GENOMIC DNA]</scope>
    <source>
        <strain evidence="2 3">HZ-65</strain>
    </source>
</reference>
<name>A0A290QAH4_9BACT</name>
<dbReference type="Pfam" id="PF18299">
    <property type="entry name" value="R2K_2"/>
    <property type="match status" value="1"/>
</dbReference>
<gene>
    <name evidence="2" type="ORF">CMV30_15575</name>
</gene>
<dbReference type="InterPro" id="IPR041261">
    <property type="entry name" value="R2K_2"/>
</dbReference>
<dbReference type="AlphaFoldDB" id="A0A290QAH4"/>
<dbReference type="Proteomes" id="UP000217265">
    <property type="component" value="Chromosome"/>
</dbReference>
<dbReference type="EMBL" id="CP023344">
    <property type="protein sequence ID" value="ATC65257.1"/>
    <property type="molecule type" value="Genomic_DNA"/>
</dbReference>
<dbReference type="RefSeq" id="WP_096056888.1">
    <property type="nucleotide sequence ID" value="NZ_CP023344.1"/>
</dbReference>
<protein>
    <recommendedName>
        <fullName evidence="1">ATP-grasp domain-containing protein</fullName>
    </recommendedName>
</protein>
<proteinExistence type="predicted"/>
<evidence type="ECO:0000313" key="3">
    <source>
        <dbReference type="Proteomes" id="UP000217265"/>
    </source>
</evidence>
<dbReference type="KEGG" id="vbh:CMV30_15575"/>
<keyword evidence="3" id="KW-1185">Reference proteome</keyword>
<feature type="domain" description="ATP-grasp" evidence="1">
    <location>
        <begin position="84"/>
        <end position="225"/>
    </location>
</feature>
<accession>A0A290QAH4</accession>
<organism evidence="2 3">
    <name type="scientific">Nibricoccus aquaticus</name>
    <dbReference type="NCBI Taxonomy" id="2576891"/>
    <lineage>
        <taxon>Bacteria</taxon>
        <taxon>Pseudomonadati</taxon>
        <taxon>Verrucomicrobiota</taxon>
        <taxon>Opitutia</taxon>
        <taxon>Opitutales</taxon>
        <taxon>Opitutaceae</taxon>
        <taxon>Nibricoccus</taxon>
    </lineage>
</organism>
<sequence>MNTTGLNLLISDKADTERDALADAFVRHGGEVHRIGRFWDPPVFPRETVRVYGADSFCLVLQQKLGFDLCFPDDELLLRVPEPFLKRRLEMSTLAEVSGGPFPAFIKPVTPKQFRGAVYSSADTLSEECRGLTPDIKVFVAEQVRLAAEVRSFVLDGQVLDAAVYEGSANVADAVRFVREVIDAVKLPHAVVVDVGFIADRGWAVVEFNAAWGAGLNGCEAEKVLPAIMAASQPTCSASTRIQ</sequence>
<evidence type="ECO:0000313" key="2">
    <source>
        <dbReference type="EMBL" id="ATC65257.1"/>
    </source>
</evidence>
<evidence type="ECO:0000259" key="1">
    <source>
        <dbReference type="Pfam" id="PF18299"/>
    </source>
</evidence>